<evidence type="ECO:0000313" key="3">
    <source>
        <dbReference type="Proteomes" id="UP000267342"/>
    </source>
</evidence>
<name>A0A348HFT5_9GAMM</name>
<dbReference type="Proteomes" id="UP000267342">
    <property type="component" value="Chromosome"/>
</dbReference>
<dbReference type="EMBL" id="AP018933">
    <property type="protein sequence ID" value="BBG30487.1"/>
    <property type="molecule type" value="Genomic_DNA"/>
</dbReference>
<accession>A0A348HFT5</accession>
<protein>
    <submittedName>
        <fullName evidence="2">Uncharacterized protein</fullName>
    </submittedName>
</protein>
<keyword evidence="3" id="KW-1185">Reference proteome</keyword>
<reference evidence="2 3" key="1">
    <citation type="submission" date="2018-09" db="EMBL/GenBank/DDBJ databases">
        <title>Zymobacter palmae IAM14233 (=T109) whole genome analysis.</title>
        <authorList>
            <person name="Yanase H."/>
        </authorList>
    </citation>
    <scope>NUCLEOTIDE SEQUENCE [LARGE SCALE GENOMIC DNA]</scope>
    <source>
        <strain evidence="2 3">IAM14233</strain>
    </source>
</reference>
<evidence type="ECO:0000256" key="1">
    <source>
        <dbReference type="SAM" id="MobiDB-lite"/>
    </source>
</evidence>
<feature type="compositionally biased region" description="Basic and acidic residues" evidence="1">
    <location>
        <begin position="72"/>
        <end position="83"/>
    </location>
</feature>
<dbReference type="AlphaFoldDB" id="A0A348HFT5"/>
<organism evidence="2 3">
    <name type="scientific">Zymobacter palmae</name>
    <dbReference type="NCBI Taxonomy" id="33074"/>
    <lineage>
        <taxon>Bacteria</taxon>
        <taxon>Pseudomonadati</taxon>
        <taxon>Pseudomonadota</taxon>
        <taxon>Gammaproteobacteria</taxon>
        <taxon>Oceanospirillales</taxon>
        <taxon>Halomonadaceae</taxon>
        <taxon>Zymobacter group</taxon>
        <taxon>Zymobacter</taxon>
    </lineage>
</organism>
<feature type="region of interest" description="Disordered" evidence="1">
    <location>
        <begin position="57"/>
        <end position="83"/>
    </location>
</feature>
<gene>
    <name evidence="2" type="ORF">ZBT109_1737</name>
</gene>
<evidence type="ECO:0000313" key="2">
    <source>
        <dbReference type="EMBL" id="BBG30487.1"/>
    </source>
</evidence>
<sequence length="83" mass="10273">MKGIRWRRFESALFFDLTFVVRKRRFIAGSGARPNVQRRQRFILYDLDQTLLGQLQQRHKRDDDTGTPLFQREQRFERRELFR</sequence>
<proteinExistence type="predicted"/>
<dbReference type="KEGG" id="zpl:ZBT109_1737"/>